<dbReference type="GO" id="GO:0034639">
    <property type="term" value="F:L-amino acid efflux transmembrane transporter activity"/>
    <property type="evidence" value="ECO:0007669"/>
    <property type="project" value="InterPro"/>
</dbReference>
<evidence type="ECO:0000256" key="3">
    <source>
        <dbReference type="ARBA" id="ARBA00022519"/>
    </source>
</evidence>
<evidence type="ECO:0000256" key="4">
    <source>
        <dbReference type="ARBA" id="ARBA00022692"/>
    </source>
</evidence>
<feature type="transmembrane region" description="Helical" evidence="8">
    <location>
        <begin position="72"/>
        <end position="95"/>
    </location>
</feature>
<reference evidence="9 10" key="1">
    <citation type="submission" date="2014-03" db="EMBL/GenBank/DDBJ databases">
        <title>The draft genome sequence of Marivita geojedonensis KCTC 23882.</title>
        <authorList>
            <person name="Lai Q."/>
            <person name="Shao Z."/>
        </authorList>
    </citation>
    <scope>NUCLEOTIDE SEQUENCE [LARGE SCALE GENOMIC DNA]</scope>
    <source>
        <strain evidence="9 10">DPG-138</strain>
    </source>
</reference>
<evidence type="ECO:0000256" key="6">
    <source>
        <dbReference type="ARBA" id="ARBA00022989"/>
    </source>
</evidence>
<dbReference type="AlphaFoldDB" id="A0A1X4NQ37"/>
<keyword evidence="6 8" id="KW-1133">Transmembrane helix</keyword>
<dbReference type="Pfam" id="PF06610">
    <property type="entry name" value="AlaE"/>
    <property type="match status" value="1"/>
</dbReference>
<dbReference type="InterPro" id="IPR010574">
    <property type="entry name" value="Ala_export_AlaE"/>
</dbReference>
<name>A0A1X4NQ37_9RHOB</name>
<protein>
    <submittedName>
        <fullName evidence="9">L-alanine exporter AlaE</fullName>
    </submittedName>
</protein>
<dbReference type="GO" id="GO:0016020">
    <property type="term" value="C:membrane"/>
    <property type="evidence" value="ECO:0007669"/>
    <property type="project" value="InterPro"/>
</dbReference>
<keyword evidence="4 8" id="KW-0812">Transmembrane</keyword>
<comment type="caution">
    <text evidence="9">The sequence shown here is derived from an EMBL/GenBank/DDBJ whole genome shotgun (WGS) entry which is preliminary data.</text>
</comment>
<gene>
    <name evidence="9" type="ORF">MGEO_00380</name>
</gene>
<accession>A0A1X4NQ37</accession>
<feature type="transmembrane region" description="Helical" evidence="8">
    <location>
        <begin position="9"/>
        <end position="29"/>
    </location>
</feature>
<keyword evidence="7 8" id="KW-0472">Membrane</keyword>
<sequence>MKAFVVDTVVTVTFFTLVAGMTELFIAGMELHQVVVARLLTIPVMVLTGRPYGVWRDWVFLRTNPKQKLTTVLVDIIAFLTFQVPVYVATLIVAGARASEIHAAVGAAILFMVLLSRPFGLLLEWVRRQAGTEVEAPPSVRVTPAPR</sequence>
<evidence type="ECO:0000256" key="5">
    <source>
        <dbReference type="ARBA" id="ARBA00022970"/>
    </source>
</evidence>
<keyword evidence="3" id="KW-0997">Cell inner membrane</keyword>
<feature type="transmembrane region" description="Helical" evidence="8">
    <location>
        <begin position="101"/>
        <end position="123"/>
    </location>
</feature>
<keyword evidence="1" id="KW-0813">Transport</keyword>
<keyword evidence="10" id="KW-1185">Reference proteome</keyword>
<evidence type="ECO:0000256" key="7">
    <source>
        <dbReference type="ARBA" id="ARBA00023136"/>
    </source>
</evidence>
<evidence type="ECO:0000256" key="1">
    <source>
        <dbReference type="ARBA" id="ARBA00022448"/>
    </source>
</evidence>
<dbReference type="STRING" id="1123756.MGEO_00380"/>
<dbReference type="Proteomes" id="UP000193926">
    <property type="component" value="Unassembled WGS sequence"/>
</dbReference>
<proteinExistence type="predicted"/>
<organism evidence="9 10">
    <name type="scientific">Marivita geojedonensis</name>
    <dbReference type="NCBI Taxonomy" id="1123756"/>
    <lineage>
        <taxon>Bacteria</taxon>
        <taxon>Pseudomonadati</taxon>
        <taxon>Pseudomonadota</taxon>
        <taxon>Alphaproteobacteria</taxon>
        <taxon>Rhodobacterales</taxon>
        <taxon>Roseobacteraceae</taxon>
        <taxon>Marivita</taxon>
    </lineage>
</organism>
<keyword evidence="5" id="KW-0029">Amino-acid transport</keyword>
<feature type="transmembrane region" description="Helical" evidence="8">
    <location>
        <begin position="35"/>
        <end position="52"/>
    </location>
</feature>
<evidence type="ECO:0000313" key="9">
    <source>
        <dbReference type="EMBL" id="OSQ53069.1"/>
    </source>
</evidence>
<evidence type="ECO:0000313" key="10">
    <source>
        <dbReference type="Proteomes" id="UP000193926"/>
    </source>
</evidence>
<evidence type="ECO:0000256" key="2">
    <source>
        <dbReference type="ARBA" id="ARBA00022475"/>
    </source>
</evidence>
<dbReference type="OrthoDB" id="9006207at2"/>
<dbReference type="RefSeq" id="WP_085634720.1">
    <property type="nucleotide sequence ID" value="NZ_JFKC01000001.1"/>
</dbReference>
<evidence type="ECO:0000256" key="8">
    <source>
        <dbReference type="SAM" id="Phobius"/>
    </source>
</evidence>
<keyword evidence="2" id="KW-1003">Cell membrane</keyword>
<dbReference type="EMBL" id="JFKC01000001">
    <property type="protein sequence ID" value="OSQ53069.1"/>
    <property type="molecule type" value="Genomic_DNA"/>
</dbReference>